<protein>
    <submittedName>
        <fullName evidence="1">Uncharacterized protein</fullName>
    </submittedName>
</protein>
<dbReference type="EMBL" id="UINC01041089">
    <property type="protein sequence ID" value="SVB41872.1"/>
    <property type="molecule type" value="Genomic_DNA"/>
</dbReference>
<name>A0A382DUV2_9ZZZZ</name>
<accession>A0A382DUV2</accession>
<organism evidence="1">
    <name type="scientific">marine metagenome</name>
    <dbReference type="NCBI Taxonomy" id="408172"/>
    <lineage>
        <taxon>unclassified sequences</taxon>
        <taxon>metagenomes</taxon>
        <taxon>ecological metagenomes</taxon>
    </lineage>
</organism>
<sequence length="170" mass="19434">MAVILILSVGMFNSNIDNETEENDSVITNNQTSELFSGRYSMDTYLSICDKLMYENGQFYSNPDVRECQESVTEHYEEEMNKFDRPNFEFFTLKNTKSSAKYSEDIYKIDVFGIYCDVDSLTDIFRDSNGCSTEDIGSLYMAKHSASGEWGYAGKGFETESGKYLKVVRP</sequence>
<dbReference type="AlphaFoldDB" id="A0A382DUV2"/>
<gene>
    <name evidence="1" type="ORF">METZ01_LOCUS194726</name>
</gene>
<reference evidence="1" key="1">
    <citation type="submission" date="2018-05" db="EMBL/GenBank/DDBJ databases">
        <authorList>
            <person name="Lanie J.A."/>
            <person name="Ng W.-L."/>
            <person name="Kazmierczak K.M."/>
            <person name="Andrzejewski T.M."/>
            <person name="Davidsen T.M."/>
            <person name="Wayne K.J."/>
            <person name="Tettelin H."/>
            <person name="Glass J.I."/>
            <person name="Rusch D."/>
            <person name="Podicherti R."/>
            <person name="Tsui H.-C.T."/>
            <person name="Winkler M.E."/>
        </authorList>
    </citation>
    <scope>NUCLEOTIDE SEQUENCE</scope>
</reference>
<evidence type="ECO:0000313" key="1">
    <source>
        <dbReference type="EMBL" id="SVB41872.1"/>
    </source>
</evidence>
<proteinExistence type="predicted"/>